<dbReference type="InterPro" id="IPR015168">
    <property type="entry name" value="SsuA/THI5"/>
</dbReference>
<evidence type="ECO:0000256" key="3">
    <source>
        <dbReference type="ARBA" id="ARBA00022729"/>
    </source>
</evidence>
<accession>A0A5C6VQA9</accession>
<evidence type="ECO:0000313" key="8">
    <source>
        <dbReference type="Proteomes" id="UP001481677"/>
    </source>
</evidence>
<comment type="caution">
    <text evidence="6">The sequence shown here is derived from an EMBL/GenBank/DDBJ whole genome shotgun (WGS) entry which is preliminary data.</text>
</comment>
<proteinExistence type="inferred from homology"/>
<evidence type="ECO:0000256" key="2">
    <source>
        <dbReference type="ARBA" id="ARBA00010742"/>
    </source>
</evidence>
<gene>
    <name evidence="6" type="ORF">FRZ40_03560</name>
    <name evidence="5" type="ORF">V4C56_32820</name>
</gene>
<reference evidence="6" key="2">
    <citation type="submission" date="2019-08" db="EMBL/GenBank/DDBJ databases">
        <authorList>
            <person name="Im W.-T."/>
        </authorList>
    </citation>
    <scope>NUCLEOTIDE SEQUENCE</scope>
    <source>
        <strain evidence="6">NF 2-5-3</strain>
    </source>
</reference>
<dbReference type="GO" id="GO:0042597">
    <property type="term" value="C:periplasmic space"/>
    <property type="evidence" value="ECO:0007669"/>
    <property type="project" value="UniProtKB-SubCell"/>
</dbReference>
<dbReference type="RefSeq" id="WP_147233373.1">
    <property type="nucleotide sequence ID" value="NZ_JAZHFZ010000034.1"/>
</dbReference>
<dbReference type="PANTHER" id="PTHR30024">
    <property type="entry name" value="ALIPHATIC SULFONATES-BINDING PROTEIN-RELATED"/>
    <property type="match status" value="1"/>
</dbReference>
<dbReference type="PANTHER" id="PTHR30024:SF47">
    <property type="entry name" value="TAURINE-BINDING PERIPLASMIC PROTEIN"/>
    <property type="match status" value="1"/>
</dbReference>
<dbReference type="EMBL" id="VOQS01000001">
    <property type="protein sequence ID" value="TXC86731.1"/>
    <property type="molecule type" value="Genomic_DNA"/>
</dbReference>
<keyword evidence="3" id="KW-0732">Signal</keyword>
<dbReference type="AlphaFoldDB" id="A0A5C6VQA9"/>
<organism evidence="6 7">
    <name type="scientific">Paraburkholderia azotifigens</name>
    <dbReference type="NCBI Taxonomy" id="2057004"/>
    <lineage>
        <taxon>Bacteria</taxon>
        <taxon>Pseudomonadati</taxon>
        <taxon>Pseudomonadota</taxon>
        <taxon>Betaproteobacteria</taxon>
        <taxon>Burkholderiales</taxon>
        <taxon>Burkholderiaceae</taxon>
        <taxon>Paraburkholderia</taxon>
    </lineage>
</organism>
<evidence type="ECO:0000313" key="5">
    <source>
        <dbReference type="EMBL" id="MEM5344396.1"/>
    </source>
</evidence>
<feature type="domain" description="SsuA/THI5-like" evidence="4">
    <location>
        <begin position="22"/>
        <end position="221"/>
    </location>
</feature>
<evidence type="ECO:0000313" key="6">
    <source>
        <dbReference type="EMBL" id="TXC86731.1"/>
    </source>
</evidence>
<keyword evidence="8" id="KW-1185">Reference proteome</keyword>
<dbReference type="Pfam" id="PF09084">
    <property type="entry name" value="NMT1"/>
    <property type="match status" value="1"/>
</dbReference>
<evidence type="ECO:0000259" key="4">
    <source>
        <dbReference type="Pfam" id="PF09084"/>
    </source>
</evidence>
<protein>
    <submittedName>
        <fullName evidence="6">ABC transporter substrate-binding protein</fullName>
    </submittedName>
</protein>
<evidence type="ECO:0000313" key="7">
    <source>
        <dbReference type="Proteomes" id="UP000321776"/>
    </source>
</evidence>
<name>A0A5C6VQA9_9BURK</name>
<dbReference type="Proteomes" id="UP000321776">
    <property type="component" value="Unassembled WGS sequence"/>
</dbReference>
<dbReference type="SUPFAM" id="SSF53850">
    <property type="entry name" value="Periplasmic binding protein-like II"/>
    <property type="match status" value="1"/>
</dbReference>
<dbReference type="Proteomes" id="UP001481677">
    <property type="component" value="Unassembled WGS sequence"/>
</dbReference>
<dbReference type="EMBL" id="JAZHGA010000033">
    <property type="protein sequence ID" value="MEM5344396.1"/>
    <property type="molecule type" value="Genomic_DNA"/>
</dbReference>
<reference evidence="6 7" key="1">
    <citation type="journal article" date="2018" name="Int. J. Syst. Evol. Microbiol.">
        <title>Paraburkholderia azotifigens sp. nov., a nitrogen-fixing bacterium isolated from paddy soil.</title>
        <authorList>
            <person name="Choi G.M."/>
            <person name="Im W.T."/>
        </authorList>
    </citation>
    <scope>NUCLEOTIDE SEQUENCE [LARGE SCALE GENOMIC DNA]</scope>
    <source>
        <strain evidence="6 7">NF 2-5-3</strain>
    </source>
</reference>
<sequence length="288" mass="31618">MLSIDLTYVGAGIHEELIAQFADQEGFFEDEGVRVALRDGAVWNTDRVRAGATIGLGRALISRMTSGIQWTALSVNTHRPLFWFLGANGLKSMEDLRGRRLAVHGPRTAPGVFARIVLRKHGLDPDRDVQCVERIPGDYQMDLRRLREGSIDAAYVGSTLSAEQVAREEGFAVLSWVGDHFQIPTVGLAVDPSRIPLDDPALQAMVRAYKRSLKTIAEQPSLAVEHIASMMGRLTSAEAEQHYERYIRPYFSADGRVDLDVARQGVAAVAAELGISAGDADRMYLATL</sequence>
<reference evidence="5 8" key="3">
    <citation type="submission" date="2024-01" db="EMBL/GenBank/DDBJ databases">
        <title>The diversity of rhizobia nodulating Mimosa spp. in eleven states of Brazil covering several biomes is determined by host plant, location, and edaphic factors.</title>
        <authorList>
            <person name="Rouws L."/>
            <person name="Barauna A."/>
            <person name="Beukes C."/>
            <person name="De Faria S.M."/>
            <person name="Gross E."/>
            <person name="Dos Reis Junior F.B."/>
            <person name="Simon M."/>
            <person name="Maluk M."/>
            <person name="Odee D.W."/>
            <person name="Kenicer G."/>
            <person name="Young J.P.W."/>
            <person name="Reis V.M."/>
            <person name="Zilli J."/>
            <person name="James E.K."/>
        </authorList>
    </citation>
    <scope>NUCLEOTIDE SEQUENCE [LARGE SCALE GENOMIC DNA]</scope>
    <source>
        <strain evidence="5 8">JPY530</strain>
    </source>
</reference>
<evidence type="ECO:0000256" key="1">
    <source>
        <dbReference type="ARBA" id="ARBA00004418"/>
    </source>
</evidence>
<comment type="subcellular location">
    <subcellularLocation>
        <location evidence="1">Periplasm</location>
    </subcellularLocation>
</comment>
<dbReference type="Gene3D" id="3.40.190.10">
    <property type="entry name" value="Periplasmic binding protein-like II"/>
    <property type="match status" value="2"/>
</dbReference>
<comment type="similarity">
    <text evidence="2">Belongs to the bacterial solute-binding protein SsuA/TauA family.</text>
</comment>